<evidence type="ECO:0000259" key="1">
    <source>
        <dbReference type="Pfam" id="PF03161"/>
    </source>
</evidence>
<evidence type="ECO:0000313" key="2">
    <source>
        <dbReference type="EMBL" id="AAM96638.1"/>
    </source>
</evidence>
<organism evidence="2">
    <name type="scientific">Chaetosphaeridium globosum</name>
    <name type="common">Charophycean green alga</name>
    <name type="synonym">Herposteiron globosum</name>
    <dbReference type="NCBI Taxonomy" id="96477"/>
    <lineage>
        <taxon>Eukaryota</taxon>
        <taxon>Viridiplantae</taxon>
        <taxon>Streptophyta</taxon>
        <taxon>Coleochaetophyceae</taxon>
        <taxon>Coleochaetales</taxon>
        <taxon>Chaetosphaeridiaceae</taxon>
        <taxon>Chaetosphaeridium</taxon>
    </lineage>
</organism>
<gene>
    <name evidence="2" type="primary">orf269</name>
</gene>
<dbReference type="RefSeq" id="NP_689369.1">
    <property type="nucleotide sequence ID" value="NC_004118.1"/>
</dbReference>
<dbReference type="GO" id="GO:0004519">
    <property type="term" value="F:endonuclease activity"/>
    <property type="evidence" value="ECO:0007669"/>
    <property type="project" value="InterPro"/>
</dbReference>
<name>Q8M1F2_CHAGL</name>
<dbReference type="AlphaFoldDB" id="Q8M1F2"/>
<dbReference type="Gene3D" id="3.10.28.10">
    <property type="entry name" value="Homing endonucleases"/>
    <property type="match status" value="2"/>
</dbReference>
<dbReference type="EMBL" id="AF494279">
    <property type="protein sequence ID" value="AAM96638.1"/>
    <property type="molecule type" value="Genomic_DNA"/>
</dbReference>
<protein>
    <submittedName>
        <fullName evidence="2">Putative intron-encoded protein</fullName>
    </submittedName>
</protein>
<dbReference type="SUPFAM" id="SSF55608">
    <property type="entry name" value="Homing endonucleases"/>
    <property type="match status" value="1"/>
</dbReference>
<dbReference type="InterPro" id="IPR004860">
    <property type="entry name" value="LAGLIDADG_dom"/>
</dbReference>
<proteinExistence type="predicted"/>
<sequence>MCKRSFHTNNIRAIKRIGAHNLDVISVIIGSLLGNASVSRISGEGVRILFRCSHKDYMFWLYEFFYSKGYTSSAGLREYTRKIKHTQKVYKGYEFNTFTFRSLNWIYELFYKKGIKVISIRLTDYITPLALAVWIMNNGLLVTSGIRIATPCGTLIEVTILNDILKNKYNLDTTIQSIRIDAIPSRQNRDSVALKNVHCAESKGSKGSTDGRELFATKCSKEQAFVKKSSSLQERYCIYIKKKSIHKLICIVKPYMHKSMYYKLGLRKV</sequence>
<keyword evidence="2" id="KW-0496">Mitochondrion</keyword>
<reference evidence="2" key="1">
    <citation type="journal article" date="2002" name="Proc. Natl. Acad. Sci. U.S.A.">
        <title>The chloroplast and mitochondrial genome sequences of the charophyte Chaetosphaeridium globosum: insights into the timing of the events that restructured organelle DNAs within the green algal lineage that led to land plants.</title>
        <authorList>
            <person name="Turmel M."/>
            <person name="Otis C."/>
            <person name="Lemieux C."/>
        </authorList>
    </citation>
    <scope>NUCLEOTIDE SEQUENCE</scope>
</reference>
<dbReference type="InterPro" id="IPR027434">
    <property type="entry name" value="Homing_endonucl"/>
</dbReference>
<dbReference type="GeneID" id="860665"/>
<feature type="domain" description="Homing endonuclease LAGLIDADG" evidence="1">
    <location>
        <begin position="26"/>
        <end position="177"/>
    </location>
</feature>
<dbReference type="Pfam" id="PF03161">
    <property type="entry name" value="LAGLIDADG_2"/>
    <property type="match status" value="1"/>
</dbReference>
<geneLocation type="mitochondrion" evidence="2"/>
<accession>Q8M1F2</accession>